<dbReference type="PROSITE" id="PS50968">
    <property type="entry name" value="BIOTINYL_LIPOYL"/>
    <property type="match status" value="1"/>
</dbReference>
<dbReference type="PANTHER" id="PTHR45266:SF3">
    <property type="entry name" value="OXALOACETATE DECARBOXYLASE ALPHA CHAIN"/>
    <property type="match status" value="1"/>
</dbReference>
<dbReference type="PRINTS" id="PR01071">
    <property type="entry name" value="ACOABIOTINCC"/>
</dbReference>
<dbReference type="Proteomes" id="UP000188937">
    <property type="component" value="Chromosome"/>
</dbReference>
<gene>
    <name evidence="11" type="ORF">A0U92_14715</name>
</gene>
<dbReference type="Gene3D" id="2.40.50.100">
    <property type="match status" value="1"/>
</dbReference>
<dbReference type="CDD" id="cd06850">
    <property type="entry name" value="biotinyl_domain"/>
    <property type="match status" value="1"/>
</dbReference>
<sequence length="149" mass="16376">MTIDPKRAEELMARMQKLGIAELEVRQGAERYRLVRYTPSSEGEETALRHEAAPSFMVTETPAEGASTTRIVAASMHGVFYQAAGPGQTPFVNEGTTVQEGDTLYILEVMKTLSRVEAEFPCRIIEIMVRDGQPVEPGMPLFTVEAANA</sequence>
<dbReference type="InterPro" id="IPR050709">
    <property type="entry name" value="Biotin_Carboxyl_Carrier/Decarb"/>
</dbReference>
<dbReference type="EMBL" id="CP014692">
    <property type="protein sequence ID" value="AQS85815.1"/>
    <property type="molecule type" value="Genomic_DNA"/>
</dbReference>
<keyword evidence="7 9" id="KW-0275">Fatty acid biosynthesis</keyword>
<keyword evidence="5 9" id="KW-0276">Fatty acid metabolism</keyword>
<keyword evidence="6 9" id="KW-0443">Lipid metabolism</keyword>
<organism evidence="11 12">
    <name type="scientific">Acetobacter aceti</name>
    <dbReference type="NCBI Taxonomy" id="435"/>
    <lineage>
        <taxon>Bacteria</taxon>
        <taxon>Pseudomonadati</taxon>
        <taxon>Pseudomonadota</taxon>
        <taxon>Alphaproteobacteria</taxon>
        <taxon>Acetobacterales</taxon>
        <taxon>Acetobacteraceae</taxon>
        <taxon>Acetobacter</taxon>
        <taxon>Acetobacter subgen. Acetobacter</taxon>
    </lineage>
</organism>
<comment type="function">
    <text evidence="1 9">This protein is a component of the acetyl coenzyme A carboxylase complex; first, biotin carboxylase catalyzes the carboxylation of the carrier protein and then the transcarboxylase transfers the carboxyl group to form malonyl-CoA.</text>
</comment>
<evidence type="ECO:0000256" key="2">
    <source>
        <dbReference type="ARBA" id="ARBA00005194"/>
    </source>
</evidence>
<evidence type="ECO:0000256" key="9">
    <source>
        <dbReference type="RuleBase" id="RU364072"/>
    </source>
</evidence>
<keyword evidence="12" id="KW-1185">Reference proteome</keyword>
<dbReference type="InterPro" id="IPR000089">
    <property type="entry name" value="Biotin_lipoyl"/>
</dbReference>
<name>A0A1U9KJ32_ACEAC</name>
<protein>
    <recommendedName>
        <fullName evidence="3 9">Biotin carboxyl carrier protein of acetyl-CoA carboxylase</fullName>
    </recommendedName>
</protein>
<evidence type="ECO:0000256" key="8">
    <source>
        <dbReference type="ARBA" id="ARBA00023267"/>
    </source>
</evidence>
<evidence type="ECO:0000256" key="1">
    <source>
        <dbReference type="ARBA" id="ARBA00003761"/>
    </source>
</evidence>
<dbReference type="InterPro" id="IPR011053">
    <property type="entry name" value="Single_hybrid_motif"/>
</dbReference>
<dbReference type="AlphaFoldDB" id="A0A1U9KJ32"/>
<evidence type="ECO:0000256" key="3">
    <source>
        <dbReference type="ARBA" id="ARBA00017562"/>
    </source>
</evidence>
<dbReference type="KEGG" id="aace:A0U92_14715"/>
<evidence type="ECO:0000313" key="11">
    <source>
        <dbReference type="EMBL" id="AQS85815.1"/>
    </source>
</evidence>
<dbReference type="GO" id="GO:0006633">
    <property type="term" value="P:fatty acid biosynthetic process"/>
    <property type="evidence" value="ECO:0007669"/>
    <property type="project" value="UniProtKB-UniPathway"/>
</dbReference>
<evidence type="ECO:0000259" key="10">
    <source>
        <dbReference type="PROSITE" id="PS50968"/>
    </source>
</evidence>
<dbReference type="GO" id="GO:0009317">
    <property type="term" value="C:acetyl-CoA carboxylase complex"/>
    <property type="evidence" value="ECO:0007669"/>
    <property type="project" value="InterPro"/>
</dbReference>
<evidence type="ECO:0000256" key="6">
    <source>
        <dbReference type="ARBA" id="ARBA00023098"/>
    </source>
</evidence>
<dbReference type="OrthoDB" id="9811735at2"/>
<keyword evidence="8 9" id="KW-0092">Biotin</keyword>
<dbReference type="GO" id="GO:0003989">
    <property type="term" value="F:acetyl-CoA carboxylase activity"/>
    <property type="evidence" value="ECO:0007669"/>
    <property type="project" value="InterPro"/>
</dbReference>
<dbReference type="PANTHER" id="PTHR45266">
    <property type="entry name" value="OXALOACETATE DECARBOXYLASE ALPHA CHAIN"/>
    <property type="match status" value="1"/>
</dbReference>
<dbReference type="InterPro" id="IPR001249">
    <property type="entry name" value="AcCoA_biotinCC"/>
</dbReference>
<dbReference type="PROSITE" id="PS00188">
    <property type="entry name" value="BIOTIN"/>
    <property type="match status" value="1"/>
</dbReference>
<dbReference type="SUPFAM" id="SSF51230">
    <property type="entry name" value="Single hybrid motif"/>
    <property type="match status" value="1"/>
</dbReference>
<feature type="domain" description="Lipoyl-binding" evidence="10">
    <location>
        <begin position="68"/>
        <end position="145"/>
    </location>
</feature>
<keyword evidence="4 9" id="KW-0444">Lipid biosynthesis</keyword>
<dbReference type="STRING" id="435.A0U92_14715"/>
<dbReference type="RefSeq" id="WP_077813834.1">
    <property type="nucleotide sequence ID" value="NZ_CP014692.1"/>
</dbReference>
<dbReference type="UniPathway" id="UPA00094"/>
<proteinExistence type="predicted"/>
<reference evidence="11 12" key="1">
    <citation type="submission" date="2016-03" db="EMBL/GenBank/DDBJ databases">
        <title>Acetic acid bacteria sequencing.</title>
        <authorList>
            <person name="Brandt J."/>
            <person name="Jakob F."/>
            <person name="Vogel R.F."/>
        </authorList>
    </citation>
    <scope>NUCLEOTIDE SEQUENCE [LARGE SCALE GENOMIC DNA]</scope>
    <source>
        <strain evidence="11 12">TMW2.1153</strain>
    </source>
</reference>
<comment type="pathway">
    <text evidence="2 9">Lipid metabolism; fatty acid biosynthesis.</text>
</comment>
<evidence type="ECO:0000256" key="7">
    <source>
        <dbReference type="ARBA" id="ARBA00023160"/>
    </source>
</evidence>
<evidence type="ECO:0000256" key="5">
    <source>
        <dbReference type="ARBA" id="ARBA00022832"/>
    </source>
</evidence>
<evidence type="ECO:0000313" key="12">
    <source>
        <dbReference type="Proteomes" id="UP000188937"/>
    </source>
</evidence>
<dbReference type="InterPro" id="IPR001882">
    <property type="entry name" value="Biotin_BS"/>
</dbReference>
<dbReference type="Pfam" id="PF00364">
    <property type="entry name" value="Biotin_lipoyl"/>
    <property type="match status" value="1"/>
</dbReference>
<accession>A0A1U9KJ32</accession>
<evidence type="ECO:0000256" key="4">
    <source>
        <dbReference type="ARBA" id="ARBA00022516"/>
    </source>
</evidence>